<accession>A0A6P2C3S9</accession>
<evidence type="ECO:0000256" key="2">
    <source>
        <dbReference type="ARBA" id="ARBA00022448"/>
    </source>
</evidence>
<evidence type="ECO:0000256" key="1">
    <source>
        <dbReference type="ARBA" id="ARBA00004141"/>
    </source>
</evidence>
<protein>
    <submittedName>
        <fullName evidence="13">FHA domain-containing protein</fullName>
    </submittedName>
</protein>
<dbReference type="PANTHER" id="PTHR48041">
    <property type="entry name" value="ABC TRANSPORTER G FAMILY MEMBER 28"/>
    <property type="match status" value="1"/>
</dbReference>
<dbReference type="InterPro" id="IPR027417">
    <property type="entry name" value="P-loop_NTPase"/>
</dbReference>
<evidence type="ECO:0000256" key="9">
    <source>
        <dbReference type="SAM" id="MobiDB-lite"/>
    </source>
</evidence>
<evidence type="ECO:0000259" key="12">
    <source>
        <dbReference type="PROSITE" id="PS50893"/>
    </source>
</evidence>
<dbReference type="Proteomes" id="UP000460272">
    <property type="component" value="Unassembled WGS sequence"/>
</dbReference>
<evidence type="ECO:0000313" key="13">
    <source>
        <dbReference type="EMBL" id="TVZ06069.1"/>
    </source>
</evidence>
<evidence type="ECO:0000313" key="14">
    <source>
        <dbReference type="Proteomes" id="UP000460272"/>
    </source>
</evidence>
<dbReference type="Gene3D" id="2.60.200.20">
    <property type="match status" value="2"/>
</dbReference>
<evidence type="ECO:0000256" key="8">
    <source>
        <dbReference type="ARBA" id="ARBA00023136"/>
    </source>
</evidence>
<dbReference type="InterPro" id="IPR000253">
    <property type="entry name" value="FHA_dom"/>
</dbReference>
<gene>
    <name evidence="13" type="ORF">EAS64_01000</name>
</gene>
<comment type="caution">
    <text evidence="13">The sequence shown here is derived from an EMBL/GenBank/DDBJ whole genome shotgun (WGS) entry which is preliminary data.</text>
</comment>
<name>A0A6P2C3S9_9ACTN</name>
<keyword evidence="2" id="KW-0813">Transport</keyword>
<feature type="transmembrane region" description="Helical" evidence="10">
    <location>
        <begin position="637"/>
        <end position="660"/>
    </location>
</feature>
<dbReference type="Pfam" id="PF01061">
    <property type="entry name" value="ABC2_membrane"/>
    <property type="match status" value="1"/>
</dbReference>
<keyword evidence="8 10" id="KW-0472">Membrane</keyword>
<dbReference type="GO" id="GO:0140359">
    <property type="term" value="F:ABC-type transporter activity"/>
    <property type="evidence" value="ECO:0007669"/>
    <property type="project" value="InterPro"/>
</dbReference>
<dbReference type="Pfam" id="PF00005">
    <property type="entry name" value="ABC_tran"/>
    <property type="match status" value="1"/>
</dbReference>
<dbReference type="SUPFAM" id="SSF49879">
    <property type="entry name" value="SMAD/FHA domain"/>
    <property type="match status" value="2"/>
</dbReference>
<feature type="region of interest" description="Disordered" evidence="9">
    <location>
        <begin position="118"/>
        <end position="140"/>
    </location>
</feature>
<dbReference type="SMART" id="SM00382">
    <property type="entry name" value="AAA"/>
    <property type="match status" value="1"/>
</dbReference>
<dbReference type="OrthoDB" id="9804819at2"/>
<dbReference type="SMART" id="SM00240">
    <property type="entry name" value="FHA"/>
    <property type="match status" value="2"/>
</dbReference>
<dbReference type="PROSITE" id="PS50006">
    <property type="entry name" value="FHA_DOMAIN"/>
    <property type="match status" value="2"/>
</dbReference>
<feature type="transmembrane region" description="Helical" evidence="10">
    <location>
        <begin position="780"/>
        <end position="802"/>
    </location>
</feature>
<comment type="subcellular location">
    <subcellularLocation>
        <location evidence="1">Membrane</location>
        <topology evidence="1">Multi-pass membrane protein</topology>
    </subcellularLocation>
</comment>
<feature type="transmembrane region" description="Helical" evidence="10">
    <location>
        <begin position="680"/>
        <end position="702"/>
    </location>
</feature>
<organism evidence="13 14">
    <name type="scientific">Trebonia kvetii</name>
    <dbReference type="NCBI Taxonomy" id="2480626"/>
    <lineage>
        <taxon>Bacteria</taxon>
        <taxon>Bacillati</taxon>
        <taxon>Actinomycetota</taxon>
        <taxon>Actinomycetes</taxon>
        <taxon>Streptosporangiales</taxon>
        <taxon>Treboniaceae</taxon>
        <taxon>Trebonia</taxon>
    </lineage>
</organism>
<dbReference type="EMBL" id="RPFW01000001">
    <property type="protein sequence ID" value="TVZ06069.1"/>
    <property type="molecule type" value="Genomic_DNA"/>
</dbReference>
<dbReference type="Pfam" id="PF00498">
    <property type="entry name" value="FHA"/>
    <property type="match status" value="2"/>
</dbReference>
<evidence type="ECO:0000256" key="5">
    <source>
        <dbReference type="ARBA" id="ARBA00022741"/>
    </source>
</evidence>
<sequence length="825" mass="90289">MSGRNSSVGNQVAQSSHAAPPLLVRTVRNTHRLDSGQEYRIGRDEQADIPLIDARVSWEHAVLRAEGPTWVLEDRNSRNGTFLGAERVGRLEINGPYVLHFGHPEDGPVLRFELAAPERPQEPPRLPPRESVEGDTTFLPGVIRDPTTRVQLQAKVMHIGRRPDNDIVVSDLGVSKQHAELRKSATGTYQIIDLGSHNGTFVNGARVNQAELSDNDIIAIGHATFRLTGGELIEYVDDGRATFEAHELRVTVGDGGKQKVLLDGITFPLAERSMLAVIGPAGAGKSTLLNALTGKRPANSGGVYYDFRDLYDNYDELRHRIGLVPQESVTHDQLTARTALGYAAELRFPSDTGEDERNQRVGEVLDELSMTPHANTRIERLSGGQKKRVNIGLELLTRPTLLFLDEPTSPLDPHLKREMFLQMRKMADPHGATGQSVVVITHDVESKLLDMCDRIIVLQPGGKMAYFGPPADGLKYFGKDDWADVFQRFADEPARDWSGEYRSSTDFVKYVATPISVRQRTPERPAPTGASPKQQPLLSQISTMARRYRKVMWADRAFLYTTLLMPVLLGVLIRAMPDKLGLTGDARHPNTNALQLLMILVMSAVLTGTALSIREFIKERDIFERERMAGLSATAYLFSKILVLSVICVLQVLLIVMVGLAGQKMPSSGVVIPGPALIEIFIAMAVLCVVSMLLGLAVSTLVTKSDQTMPILVGITMVQVALSGGMFPLQSPVTFVSMIAPARWGMGALAGTVNLNVINPQNPLQPSPPDALWAQSAKQWIINIVVLLLIGVIWVIIARLRLATIGPRRRKHGSAPAGATPPSGV</sequence>
<feature type="compositionally biased region" description="Basic and acidic residues" evidence="9">
    <location>
        <begin position="119"/>
        <end position="132"/>
    </location>
</feature>
<dbReference type="InterPro" id="IPR050352">
    <property type="entry name" value="ABCG_transporters"/>
</dbReference>
<keyword evidence="7 10" id="KW-1133">Transmembrane helix</keyword>
<keyword evidence="4 10" id="KW-0812">Transmembrane</keyword>
<dbReference type="PROSITE" id="PS50893">
    <property type="entry name" value="ABC_TRANSPORTER_2"/>
    <property type="match status" value="1"/>
</dbReference>
<dbReference type="GO" id="GO:0005524">
    <property type="term" value="F:ATP binding"/>
    <property type="evidence" value="ECO:0007669"/>
    <property type="project" value="UniProtKB-KW"/>
</dbReference>
<dbReference type="PANTHER" id="PTHR48041:SF139">
    <property type="entry name" value="PROTEIN SCARLET"/>
    <property type="match status" value="1"/>
</dbReference>
<dbReference type="AlphaFoldDB" id="A0A6P2C3S9"/>
<dbReference type="GO" id="GO:0016887">
    <property type="term" value="F:ATP hydrolysis activity"/>
    <property type="evidence" value="ECO:0007669"/>
    <property type="project" value="InterPro"/>
</dbReference>
<feature type="domain" description="FHA" evidence="11">
    <location>
        <begin position="157"/>
        <end position="207"/>
    </location>
</feature>
<dbReference type="InterPro" id="IPR017871">
    <property type="entry name" value="ABC_transporter-like_CS"/>
</dbReference>
<feature type="transmembrane region" description="Helical" evidence="10">
    <location>
        <begin position="596"/>
        <end position="617"/>
    </location>
</feature>
<dbReference type="InterPro" id="IPR003439">
    <property type="entry name" value="ABC_transporter-like_ATP-bd"/>
</dbReference>
<keyword evidence="6" id="KW-0067">ATP-binding</keyword>
<dbReference type="InterPro" id="IPR008984">
    <property type="entry name" value="SMAD_FHA_dom_sf"/>
</dbReference>
<feature type="compositionally biased region" description="Polar residues" evidence="9">
    <location>
        <begin position="1"/>
        <end position="17"/>
    </location>
</feature>
<feature type="domain" description="ABC transporter" evidence="12">
    <location>
        <begin position="243"/>
        <end position="485"/>
    </location>
</feature>
<evidence type="ECO:0000256" key="7">
    <source>
        <dbReference type="ARBA" id="ARBA00022989"/>
    </source>
</evidence>
<dbReference type="GO" id="GO:0016020">
    <property type="term" value="C:membrane"/>
    <property type="evidence" value="ECO:0007669"/>
    <property type="project" value="UniProtKB-SubCell"/>
</dbReference>
<dbReference type="CDD" id="cd00060">
    <property type="entry name" value="FHA"/>
    <property type="match status" value="1"/>
</dbReference>
<proteinExistence type="predicted"/>
<reference evidence="13 14" key="1">
    <citation type="submission" date="2018-11" db="EMBL/GenBank/DDBJ databases">
        <title>Trebonia kvetii gen.nov., sp.nov., a novel acidophilic actinobacterium, and proposal of the new actinobacterial family Treboniaceae fam. nov.</title>
        <authorList>
            <person name="Rapoport D."/>
            <person name="Sagova-Mareckova M."/>
            <person name="Sedlacek I."/>
            <person name="Provaznik J."/>
            <person name="Kralova S."/>
            <person name="Pavlinic D."/>
            <person name="Benes V."/>
            <person name="Kopecky J."/>
        </authorList>
    </citation>
    <scope>NUCLEOTIDE SEQUENCE [LARGE SCALE GENOMIC DNA]</scope>
    <source>
        <strain evidence="13 14">15Tr583</strain>
    </source>
</reference>
<evidence type="ECO:0000256" key="3">
    <source>
        <dbReference type="ARBA" id="ARBA00022553"/>
    </source>
</evidence>
<keyword evidence="5" id="KW-0547">Nucleotide-binding</keyword>
<dbReference type="Gene3D" id="3.40.50.300">
    <property type="entry name" value="P-loop containing nucleotide triphosphate hydrolases"/>
    <property type="match status" value="1"/>
</dbReference>
<evidence type="ECO:0000259" key="11">
    <source>
        <dbReference type="PROSITE" id="PS50006"/>
    </source>
</evidence>
<feature type="transmembrane region" description="Helical" evidence="10">
    <location>
        <begin position="709"/>
        <end position="729"/>
    </location>
</feature>
<dbReference type="PROSITE" id="PS00211">
    <property type="entry name" value="ABC_TRANSPORTER_1"/>
    <property type="match status" value="1"/>
</dbReference>
<feature type="region of interest" description="Disordered" evidence="9">
    <location>
        <begin position="1"/>
        <end position="21"/>
    </location>
</feature>
<evidence type="ECO:0000256" key="6">
    <source>
        <dbReference type="ARBA" id="ARBA00022840"/>
    </source>
</evidence>
<feature type="transmembrane region" description="Helical" evidence="10">
    <location>
        <begin position="557"/>
        <end position="576"/>
    </location>
</feature>
<keyword evidence="3" id="KW-0597">Phosphoprotein</keyword>
<dbReference type="InterPro" id="IPR013525">
    <property type="entry name" value="ABC2_TM"/>
</dbReference>
<evidence type="ECO:0000256" key="4">
    <source>
        <dbReference type="ARBA" id="ARBA00022692"/>
    </source>
</evidence>
<feature type="domain" description="FHA" evidence="11">
    <location>
        <begin position="39"/>
        <end position="88"/>
    </location>
</feature>
<evidence type="ECO:0000256" key="10">
    <source>
        <dbReference type="SAM" id="Phobius"/>
    </source>
</evidence>
<dbReference type="SUPFAM" id="SSF52540">
    <property type="entry name" value="P-loop containing nucleoside triphosphate hydrolases"/>
    <property type="match status" value="1"/>
</dbReference>
<dbReference type="InterPro" id="IPR003593">
    <property type="entry name" value="AAA+_ATPase"/>
</dbReference>
<keyword evidence="14" id="KW-1185">Reference proteome</keyword>